<dbReference type="SMART" id="SM00317">
    <property type="entry name" value="SET"/>
    <property type="match status" value="1"/>
</dbReference>
<proteinExistence type="predicted"/>
<accession>A0A6S6WEL5</accession>
<dbReference type="PANTHER" id="PTHR47332:SF6">
    <property type="entry name" value="SET DOMAIN-CONTAINING PROTEIN"/>
    <property type="match status" value="1"/>
</dbReference>
<evidence type="ECO:0000313" key="2">
    <source>
        <dbReference type="Proteomes" id="UP000472372"/>
    </source>
</evidence>
<dbReference type="InterPro" id="IPR046341">
    <property type="entry name" value="SET_dom_sf"/>
</dbReference>
<dbReference type="AlphaFoldDB" id="A0A6S6WEL5"/>
<sequence>MKSAIRLGLLGGAAAFSSDKIHVVAQKPLMADSCPLDASLYNGKCMPSIYGSVTPDVILFESNTTQSSHLAPLVYSLEESRKKASEQKDFPWTFWPECFANEDTPEPFCLFSDQKFANGRGIFVVTTQPLAYAMRQKDAFTKPETALERSNKFQTPPFYQHEFPGKGRGLVANKTLHPGDQLFASTPILITDPDLYQLAEPERLALFHRGVATLPPATRKLFWKLMGRSGADDDQVDDRITTNNFEVIMDEVSQSALFPEIAMMNHDCRPNAAYFFDEQTMSHFVHATRTIYPGEEITITYINNESLRNNRIQGLRKNWGFTCACSACTAHPALVAESDARMTQIITLMEALNDYSDTSYASPEVGELVVSLYKQERLDANLGTAYQYAAEVYSSFGMKWEAVKYAKLSVEMSILDKGWADKDVNTMRKMAAAPELSWSWRKRVGQKAGCGCGKGH</sequence>
<dbReference type="Gene3D" id="2.170.270.10">
    <property type="entry name" value="SET domain"/>
    <property type="match status" value="1"/>
</dbReference>
<dbReference type="InterPro" id="IPR053185">
    <property type="entry name" value="SET_domain_protein"/>
</dbReference>
<dbReference type="Pfam" id="PF00856">
    <property type="entry name" value="SET"/>
    <property type="match status" value="1"/>
</dbReference>
<evidence type="ECO:0000313" key="1">
    <source>
        <dbReference type="EMBL" id="CAE7213177.1"/>
    </source>
</evidence>
<dbReference type="CDD" id="cd20071">
    <property type="entry name" value="SET_SMYD"/>
    <property type="match status" value="1"/>
</dbReference>
<dbReference type="InterPro" id="IPR001214">
    <property type="entry name" value="SET_dom"/>
</dbReference>
<dbReference type="Proteomes" id="UP000472372">
    <property type="component" value="Chromosome 10"/>
</dbReference>
<dbReference type="EMBL" id="HG992986">
    <property type="protein sequence ID" value="CAE7213177.1"/>
    <property type="molecule type" value="Genomic_DNA"/>
</dbReference>
<dbReference type="PROSITE" id="PS50280">
    <property type="entry name" value="SET"/>
    <property type="match status" value="1"/>
</dbReference>
<protein>
    <submittedName>
        <fullName evidence="1">Protein containing SET domain protein</fullName>
    </submittedName>
</protein>
<organism evidence="1 2">
    <name type="scientific">Pyrenophora teres f. teres</name>
    <dbReference type="NCBI Taxonomy" id="97479"/>
    <lineage>
        <taxon>Eukaryota</taxon>
        <taxon>Fungi</taxon>
        <taxon>Dikarya</taxon>
        <taxon>Ascomycota</taxon>
        <taxon>Pezizomycotina</taxon>
        <taxon>Dothideomycetes</taxon>
        <taxon>Pleosporomycetidae</taxon>
        <taxon>Pleosporales</taxon>
        <taxon>Pleosporineae</taxon>
        <taxon>Pleosporaceae</taxon>
        <taxon>Pyrenophora</taxon>
    </lineage>
</organism>
<reference evidence="1" key="1">
    <citation type="submission" date="2021-02" db="EMBL/GenBank/DDBJ databases">
        <authorList>
            <person name="Syme A R."/>
            <person name="Syme A R."/>
            <person name="Moolhuijzen P."/>
        </authorList>
    </citation>
    <scope>NUCLEOTIDE SEQUENCE</scope>
    <source>
        <strain evidence="1">W1-1</strain>
    </source>
</reference>
<gene>
    <name evidence="1" type="ORF">PTTW11_10411</name>
</gene>
<name>A0A6S6WEL5_9PLEO</name>
<dbReference type="SUPFAM" id="SSF82199">
    <property type="entry name" value="SET domain"/>
    <property type="match status" value="1"/>
</dbReference>
<dbReference type="PANTHER" id="PTHR47332">
    <property type="entry name" value="SET DOMAIN-CONTAINING PROTEIN 5"/>
    <property type="match status" value="1"/>
</dbReference>